<dbReference type="InterPro" id="IPR002347">
    <property type="entry name" value="SDR_fam"/>
</dbReference>
<dbReference type="SUPFAM" id="SSF51735">
    <property type="entry name" value="NAD(P)-binding Rossmann-fold domains"/>
    <property type="match status" value="1"/>
</dbReference>
<dbReference type="AlphaFoldDB" id="A0A9D9HTG9"/>
<evidence type="ECO:0000313" key="3">
    <source>
        <dbReference type="EMBL" id="MBO8459891.1"/>
    </source>
</evidence>
<comment type="similarity">
    <text evidence="1">Belongs to the short-chain dehydrogenases/reductases (SDR) family.</text>
</comment>
<comment type="caution">
    <text evidence="3">The sequence shown here is derived from an EMBL/GenBank/DDBJ whole genome shotgun (WGS) entry which is preliminary data.</text>
</comment>
<dbReference type="PANTHER" id="PTHR42760:SF133">
    <property type="entry name" value="3-OXOACYL-[ACYL-CARRIER-PROTEIN] REDUCTASE"/>
    <property type="match status" value="1"/>
</dbReference>
<proteinExistence type="inferred from homology"/>
<organism evidence="3 4">
    <name type="scientific">Candidatus Gallipaludibacter merdavium</name>
    <dbReference type="NCBI Taxonomy" id="2840839"/>
    <lineage>
        <taxon>Bacteria</taxon>
        <taxon>Pseudomonadati</taxon>
        <taxon>Bacteroidota</taxon>
        <taxon>Bacteroidia</taxon>
        <taxon>Bacteroidales</taxon>
        <taxon>Candidatus Gallipaludibacter</taxon>
    </lineage>
</organism>
<sequence length="284" mass="31682">MDGSAESNYKTVFYICFCTRLSVSLPYCKIQWFMENGKSSLRRVFITGGAHGIGRSIVQIFASLGHQVAFVDKNAEWGRLVAQETGASFYQVDVTDKDALEVVMHQLFQQWGDIDILVNNVGISKFTPIVETTVEEFERIIRVNLTTAFITSRMLVLHRNSLPQPNPFGGRIINISSTRYLQSEPGTEAYSASKGGITSLTHALAASLADFRITVNCIAPGWIHVNENEHIRSLDNDFHFSKRVGCPEDIARACLFLANEENDFINGQCLVIDGGATKKMFYPE</sequence>
<reference evidence="3" key="2">
    <citation type="journal article" date="2021" name="PeerJ">
        <title>Extensive microbial diversity within the chicken gut microbiome revealed by metagenomics and culture.</title>
        <authorList>
            <person name="Gilroy R."/>
            <person name="Ravi A."/>
            <person name="Getino M."/>
            <person name="Pursley I."/>
            <person name="Horton D.L."/>
            <person name="Alikhan N.F."/>
            <person name="Baker D."/>
            <person name="Gharbi K."/>
            <person name="Hall N."/>
            <person name="Watson M."/>
            <person name="Adriaenssens E.M."/>
            <person name="Foster-Nyarko E."/>
            <person name="Jarju S."/>
            <person name="Secka A."/>
            <person name="Antonio M."/>
            <person name="Oren A."/>
            <person name="Chaudhuri R.R."/>
            <person name="La Ragione R."/>
            <person name="Hildebrand F."/>
            <person name="Pallen M.J."/>
        </authorList>
    </citation>
    <scope>NUCLEOTIDE SEQUENCE</scope>
    <source>
        <strain evidence="3">G3-3990</strain>
    </source>
</reference>
<dbReference type="PRINTS" id="PR00080">
    <property type="entry name" value="SDRFAMILY"/>
</dbReference>
<dbReference type="CDD" id="cd05233">
    <property type="entry name" value="SDR_c"/>
    <property type="match status" value="1"/>
</dbReference>
<reference evidence="3" key="1">
    <citation type="submission" date="2020-10" db="EMBL/GenBank/DDBJ databases">
        <authorList>
            <person name="Gilroy R."/>
        </authorList>
    </citation>
    <scope>NUCLEOTIDE SEQUENCE</scope>
    <source>
        <strain evidence="3">G3-3990</strain>
    </source>
</reference>
<dbReference type="FunFam" id="3.40.50.720:FF:000084">
    <property type="entry name" value="Short-chain dehydrogenase reductase"/>
    <property type="match status" value="1"/>
</dbReference>
<dbReference type="PANTHER" id="PTHR42760">
    <property type="entry name" value="SHORT-CHAIN DEHYDROGENASES/REDUCTASES FAMILY MEMBER"/>
    <property type="match status" value="1"/>
</dbReference>
<dbReference type="Pfam" id="PF13561">
    <property type="entry name" value="adh_short_C2"/>
    <property type="match status" value="1"/>
</dbReference>
<evidence type="ECO:0000256" key="2">
    <source>
        <dbReference type="ARBA" id="ARBA00023002"/>
    </source>
</evidence>
<protein>
    <submittedName>
        <fullName evidence="3">SDR family oxidoreductase</fullName>
    </submittedName>
</protein>
<name>A0A9D9HTG9_9BACT</name>
<evidence type="ECO:0000313" key="4">
    <source>
        <dbReference type="Proteomes" id="UP000823641"/>
    </source>
</evidence>
<dbReference type="GO" id="GO:0016616">
    <property type="term" value="F:oxidoreductase activity, acting on the CH-OH group of donors, NAD or NADP as acceptor"/>
    <property type="evidence" value="ECO:0007669"/>
    <property type="project" value="TreeGrafter"/>
</dbReference>
<evidence type="ECO:0000256" key="1">
    <source>
        <dbReference type="ARBA" id="ARBA00006484"/>
    </source>
</evidence>
<dbReference type="InterPro" id="IPR020904">
    <property type="entry name" value="Sc_DH/Rdtase_CS"/>
</dbReference>
<keyword evidence="2" id="KW-0560">Oxidoreductase</keyword>
<dbReference type="EMBL" id="JADIMG010000059">
    <property type="protein sequence ID" value="MBO8459891.1"/>
    <property type="molecule type" value="Genomic_DNA"/>
</dbReference>
<dbReference type="InterPro" id="IPR036291">
    <property type="entry name" value="NAD(P)-bd_dom_sf"/>
</dbReference>
<gene>
    <name evidence="3" type="ORF">IAA73_06120</name>
</gene>
<dbReference type="PROSITE" id="PS00061">
    <property type="entry name" value="ADH_SHORT"/>
    <property type="match status" value="1"/>
</dbReference>
<dbReference type="Gene3D" id="3.40.50.720">
    <property type="entry name" value="NAD(P)-binding Rossmann-like Domain"/>
    <property type="match status" value="1"/>
</dbReference>
<dbReference type="Proteomes" id="UP000823641">
    <property type="component" value="Unassembled WGS sequence"/>
</dbReference>
<accession>A0A9D9HTG9</accession>
<dbReference type="PRINTS" id="PR00081">
    <property type="entry name" value="GDHRDH"/>
</dbReference>